<dbReference type="Pfam" id="PF12222">
    <property type="entry name" value="PNGaseA"/>
    <property type="match status" value="2"/>
</dbReference>
<dbReference type="PANTHER" id="PTHR31104">
    <property type="entry name" value="PEPTIDE-N4-(N-ACETYL-BETA-GLUCOSAMINYL)ASPARAGINE AMIDASE A PROTEIN"/>
    <property type="match status" value="1"/>
</dbReference>
<proteinExistence type="predicted"/>
<dbReference type="InterPro" id="IPR021102">
    <property type="entry name" value="PNGase_A"/>
</dbReference>
<keyword evidence="4" id="KW-1185">Reference proteome</keyword>
<comment type="caution">
    <text evidence="3">The sequence shown here is derived from an EMBL/GenBank/DDBJ whole genome shotgun (WGS) entry which is preliminary data.</text>
</comment>
<feature type="domain" description="Peptide N-acetyl-beta-D-glucosaminyl asparaginase amidase A N-terminal" evidence="2">
    <location>
        <begin position="59"/>
        <end position="168"/>
    </location>
</feature>
<organism evidence="3 4">
    <name type="scientific">Puccinia coronata f. sp. avenae</name>
    <dbReference type="NCBI Taxonomy" id="200324"/>
    <lineage>
        <taxon>Eukaryota</taxon>
        <taxon>Fungi</taxon>
        <taxon>Dikarya</taxon>
        <taxon>Basidiomycota</taxon>
        <taxon>Pucciniomycotina</taxon>
        <taxon>Pucciniomycetes</taxon>
        <taxon>Pucciniales</taxon>
        <taxon>Pucciniaceae</taxon>
        <taxon>Puccinia</taxon>
    </lineage>
</organism>
<feature type="region of interest" description="Disordered" evidence="1">
    <location>
        <begin position="556"/>
        <end position="580"/>
    </location>
</feature>
<evidence type="ECO:0000313" key="4">
    <source>
        <dbReference type="Proteomes" id="UP000235388"/>
    </source>
</evidence>
<feature type="domain" description="Peptide N-acetyl-beta-D-glucosaminyl asparaginase amidase A N-terminal" evidence="2">
    <location>
        <begin position="176"/>
        <end position="310"/>
    </location>
</feature>
<dbReference type="Proteomes" id="UP000235388">
    <property type="component" value="Unassembled WGS sequence"/>
</dbReference>
<evidence type="ECO:0000259" key="2">
    <source>
        <dbReference type="Pfam" id="PF12222"/>
    </source>
</evidence>
<dbReference type="Pfam" id="PF25156">
    <property type="entry name" value="PNGase_A_C"/>
    <property type="match status" value="1"/>
</dbReference>
<dbReference type="OrthoDB" id="1612078at2759"/>
<dbReference type="InterPro" id="IPR056948">
    <property type="entry name" value="PNGaseA_N"/>
</dbReference>
<gene>
    <name evidence="3" type="ORF">PCANC_02350</name>
</gene>
<evidence type="ECO:0000256" key="1">
    <source>
        <dbReference type="SAM" id="MobiDB-lite"/>
    </source>
</evidence>
<feature type="region of interest" description="Disordered" evidence="1">
    <location>
        <begin position="1"/>
        <end position="29"/>
    </location>
</feature>
<dbReference type="EMBL" id="PGCJ01000033">
    <property type="protein sequence ID" value="PLW55331.1"/>
    <property type="molecule type" value="Genomic_DNA"/>
</dbReference>
<reference evidence="3 4" key="1">
    <citation type="submission" date="2017-11" db="EMBL/GenBank/DDBJ databases">
        <title>De novo assembly and phasing of dikaryotic genomes from two isolates of Puccinia coronata f. sp. avenae, the causal agent of oat crown rust.</title>
        <authorList>
            <person name="Miller M.E."/>
            <person name="Zhang Y."/>
            <person name="Omidvar V."/>
            <person name="Sperschneider J."/>
            <person name="Schwessinger B."/>
            <person name="Raley C."/>
            <person name="Palmer J.M."/>
            <person name="Garnica D."/>
            <person name="Upadhyaya N."/>
            <person name="Rathjen J."/>
            <person name="Taylor J.M."/>
            <person name="Park R.F."/>
            <person name="Dodds P.N."/>
            <person name="Hirsch C.D."/>
            <person name="Kianian S.F."/>
            <person name="Figueroa M."/>
        </authorList>
    </citation>
    <scope>NUCLEOTIDE SEQUENCE [LARGE SCALE GENOMIC DNA]</scope>
    <source>
        <strain evidence="3">12NC29</strain>
    </source>
</reference>
<dbReference type="AlphaFoldDB" id="A0A2N5VZA1"/>
<accession>A0A2N5VZA1</accession>
<evidence type="ECO:0000313" key="3">
    <source>
        <dbReference type="EMBL" id="PLW55331.1"/>
    </source>
</evidence>
<name>A0A2N5VZA1_9BASI</name>
<dbReference type="STRING" id="200324.A0A2N5VZA1"/>
<protein>
    <recommendedName>
        <fullName evidence="2">Peptide N-acetyl-beta-D-glucosaminyl asparaginase amidase A N-terminal domain-containing protein</fullName>
    </recommendedName>
</protein>
<sequence>MAHISTYSHAKRSRGRIPYGTSRSEKTNQLPSSDLCQFVRQASKRELFTAKRVWTHWQLGIPSIGTQYDRLGMLYLNDIEVWRTSTAEPSKQGIIWTVTRDMSKYTPLLSRPGSFSLDIGNIVDQSLRLTGNFEVTLSAKFYPPTPNFPATKKADKIINMGHGLGNNMTSFLTFPQFWYTNVPDEYKPKLDPQNRGDVTGKGPFREVQVWIDNLLAGVAYPLPVIYTGGILLSWWRPIAAIGAFDSPTYVIDISPFIPLLSDSKAHNFTLFVQGQGENGSINPDWIFSASVFASLDPSGARTTGKILTHSTDSKTTVGAASAASTPPKIDPKDLVSFVTHSFRYLSISSTVVTGTGGSQVFKTEQDMTFINQQSWLPGGAYQSVVMTSQGRLNSNRGGRTEKIDDFRFPLNLTLTSVASPSKTTIVGHLNHQYDRTTNLPFCSGLGQIKIETTQDSVGQLVINPQGRAISGIGMTKQHFNYQNAKGGTYTRDVQIYNSTKIIRDEESGTLLPVSKPKVFSESSLTENPLAASLLSTGTPSANTHLANGVSLTATSDGKTHLDGDDSIPGVPSRTLHHHAH</sequence>